<proteinExistence type="predicted"/>
<accession>A0A835DMZ1</accession>
<dbReference type="AlphaFoldDB" id="A0A835DMZ1"/>
<evidence type="ECO:0000313" key="2">
    <source>
        <dbReference type="Proteomes" id="UP000655225"/>
    </source>
</evidence>
<sequence length="110" mass="12279">MMKMLPIGESYCCGGVANGGDLQWQSHQRREKFYEFGKDYNVVIMRDSEGKSIGFESFEEAVEAIDIFSSLSLIIVVYPFYCGSLEPMPMPASNGGVAHALFVSKDRRIP</sequence>
<organism evidence="1 2">
    <name type="scientific">Tetracentron sinense</name>
    <name type="common">Spur-leaf</name>
    <dbReference type="NCBI Taxonomy" id="13715"/>
    <lineage>
        <taxon>Eukaryota</taxon>
        <taxon>Viridiplantae</taxon>
        <taxon>Streptophyta</taxon>
        <taxon>Embryophyta</taxon>
        <taxon>Tracheophyta</taxon>
        <taxon>Spermatophyta</taxon>
        <taxon>Magnoliopsida</taxon>
        <taxon>Trochodendrales</taxon>
        <taxon>Trochodendraceae</taxon>
        <taxon>Tetracentron</taxon>
    </lineage>
</organism>
<keyword evidence="2" id="KW-1185">Reference proteome</keyword>
<protein>
    <submittedName>
        <fullName evidence="1">Uncharacterized protein</fullName>
    </submittedName>
</protein>
<comment type="caution">
    <text evidence="1">The sequence shown here is derived from an EMBL/GenBank/DDBJ whole genome shotgun (WGS) entry which is preliminary data.</text>
</comment>
<dbReference type="Proteomes" id="UP000655225">
    <property type="component" value="Unassembled WGS sequence"/>
</dbReference>
<reference evidence="1 2" key="1">
    <citation type="submission" date="2020-04" db="EMBL/GenBank/DDBJ databases">
        <title>Plant Genome Project.</title>
        <authorList>
            <person name="Zhang R.-G."/>
        </authorList>
    </citation>
    <scope>NUCLEOTIDE SEQUENCE [LARGE SCALE GENOMIC DNA]</scope>
    <source>
        <strain evidence="1">YNK0</strain>
        <tissue evidence="1">Leaf</tissue>
    </source>
</reference>
<dbReference type="EMBL" id="JABCRI010000002">
    <property type="protein sequence ID" value="KAF8410143.1"/>
    <property type="molecule type" value="Genomic_DNA"/>
</dbReference>
<evidence type="ECO:0000313" key="1">
    <source>
        <dbReference type="EMBL" id="KAF8410143.1"/>
    </source>
</evidence>
<name>A0A835DMZ1_TETSI</name>
<gene>
    <name evidence="1" type="ORF">HHK36_002665</name>
</gene>